<dbReference type="CDD" id="cd16936">
    <property type="entry name" value="HATPase_RsbW-like"/>
    <property type="match status" value="1"/>
</dbReference>
<keyword evidence="1" id="KW-0723">Serine/threonine-protein kinase</keyword>
<dbReference type="GO" id="GO:0005524">
    <property type="term" value="F:ATP binding"/>
    <property type="evidence" value="ECO:0007669"/>
    <property type="project" value="UniProtKB-KW"/>
</dbReference>
<name>A0ABP8UCW5_9ACTN</name>
<dbReference type="Gene3D" id="3.30.565.10">
    <property type="entry name" value="Histidine kinase-like ATPase, C-terminal domain"/>
    <property type="match status" value="1"/>
</dbReference>
<dbReference type="Pfam" id="PF13581">
    <property type="entry name" value="HATPase_c_2"/>
    <property type="match status" value="1"/>
</dbReference>
<reference evidence="4" key="1">
    <citation type="journal article" date="2019" name="Int. J. Syst. Evol. Microbiol.">
        <title>The Global Catalogue of Microorganisms (GCM) 10K type strain sequencing project: providing services to taxonomists for standard genome sequencing and annotation.</title>
        <authorList>
            <consortium name="The Broad Institute Genomics Platform"/>
            <consortium name="The Broad Institute Genome Sequencing Center for Infectious Disease"/>
            <person name="Wu L."/>
            <person name="Ma J."/>
        </authorList>
    </citation>
    <scope>NUCLEOTIDE SEQUENCE [LARGE SCALE GENOMIC DNA]</scope>
    <source>
        <strain evidence="4">JCM 17939</strain>
    </source>
</reference>
<dbReference type="PANTHER" id="PTHR35526:SF3">
    <property type="entry name" value="ANTI-SIGMA-F FACTOR RSBW"/>
    <property type="match status" value="1"/>
</dbReference>
<keyword evidence="1" id="KW-0418">Kinase</keyword>
<evidence type="ECO:0000313" key="3">
    <source>
        <dbReference type="EMBL" id="GAA4627534.1"/>
    </source>
</evidence>
<keyword evidence="1" id="KW-0808">Transferase</keyword>
<dbReference type="InterPro" id="IPR050267">
    <property type="entry name" value="Anti-sigma-factor_SerPK"/>
</dbReference>
<protein>
    <submittedName>
        <fullName evidence="3">ATP-binding protein</fullName>
    </submittedName>
</protein>
<feature type="domain" description="Histidine kinase/HSP90-like ATPase" evidence="2">
    <location>
        <begin position="18"/>
        <end position="112"/>
    </location>
</feature>
<evidence type="ECO:0000313" key="4">
    <source>
        <dbReference type="Proteomes" id="UP001501442"/>
    </source>
</evidence>
<gene>
    <name evidence="3" type="ORF">GCM10023196_040120</name>
</gene>
<proteinExistence type="predicted"/>
<keyword evidence="4" id="KW-1185">Reference proteome</keyword>
<accession>A0ABP8UCW5</accession>
<sequence>MASRETTELRILGELEIPAAAPDVGRMRRWAYDMLGPAYEAIADDVVLLACELATNAIRHSGSATVTITLAALADAVRVEVADAGSADRVPRIADAGPDATGGRGLHMVDILTGGRWGTYTGETGRVVWCETAFPEPRAVREGPEA</sequence>
<dbReference type="RefSeq" id="WP_345432426.1">
    <property type="nucleotide sequence ID" value="NZ_BAABHK010000005.1"/>
</dbReference>
<keyword evidence="3" id="KW-0067">ATP-binding</keyword>
<evidence type="ECO:0000259" key="2">
    <source>
        <dbReference type="Pfam" id="PF13581"/>
    </source>
</evidence>
<evidence type="ECO:0000256" key="1">
    <source>
        <dbReference type="ARBA" id="ARBA00022527"/>
    </source>
</evidence>
<organism evidence="3 4">
    <name type="scientific">Actinoallomurus vinaceus</name>
    <dbReference type="NCBI Taxonomy" id="1080074"/>
    <lineage>
        <taxon>Bacteria</taxon>
        <taxon>Bacillati</taxon>
        <taxon>Actinomycetota</taxon>
        <taxon>Actinomycetes</taxon>
        <taxon>Streptosporangiales</taxon>
        <taxon>Thermomonosporaceae</taxon>
        <taxon>Actinoallomurus</taxon>
    </lineage>
</organism>
<dbReference type="SUPFAM" id="SSF55874">
    <property type="entry name" value="ATPase domain of HSP90 chaperone/DNA topoisomerase II/histidine kinase"/>
    <property type="match status" value="1"/>
</dbReference>
<dbReference type="EMBL" id="BAABHK010000005">
    <property type="protein sequence ID" value="GAA4627534.1"/>
    <property type="molecule type" value="Genomic_DNA"/>
</dbReference>
<dbReference type="InterPro" id="IPR036890">
    <property type="entry name" value="HATPase_C_sf"/>
</dbReference>
<comment type="caution">
    <text evidence="3">The sequence shown here is derived from an EMBL/GenBank/DDBJ whole genome shotgun (WGS) entry which is preliminary data.</text>
</comment>
<dbReference type="InterPro" id="IPR003594">
    <property type="entry name" value="HATPase_dom"/>
</dbReference>
<dbReference type="PANTHER" id="PTHR35526">
    <property type="entry name" value="ANTI-SIGMA-F FACTOR RSBW-RELATED"/>
    <property type="match status" value="1"/>
</dbReference>
<keyword evidence="3" id="KW-0547">Nucleotide-binding</keyword>
<dbReference type="Proteomes" id="UP001501442">
    <property type="component" value="Unassembled WGS sequence"/>
</dbReference>